<sequence>MQVSDLIVKLQAALMDSAEHVSGHEQQLVEMALADFSRYRPHQRLGTIELQHNQACYPAPADLISVRTCFYGQSARKRYQPWERGYPRDLPNLSRIDDEQGKPMLRLSFLPGYHLLNQVGWTYSFSYYAARTIQNDAITIDSQDEPLLLLRAIVEAVKYIAVNHLSKTVSVRNSIGGEAKNGTPAAIHQQLMEQFERQVRHA</sequence>
<dbReference type="STRING" id="1654360.EA58_12650"/>
<proteinExistence type="predicted"/>
<dbReference type="AlphaFoldDB" id="A0A066RVI5"/>
<dbReference type="Proteomes" id="UP000027192">
    <property type="component" value="Unassembled WGS sequence"/>
</dbReference>
<dbReference type="OrthoDB" id="5915328at2"/>
<dbReference type="RefSeq" id="WP_036752965.1">
    <property type="nucleotide sequence ID" value="NZ_JAGSGC010000027.1"/>
</dbReference>
<gene>
    <name evidence="1" type="ORF">EA58_12650</name>
</gene>
<evidence type="ECO:0000313" key="1">
    <source>
        <dbReference type="EMBL" id="KDM91403.1"/>
    </source>
</evidence>
<accession>A0A066RVI5</accession>
<dbReference type="EMBL" id="JMIB01000023">
    <property type="protein sequence ID" value="KDM91403.1"/>
    <property type="molecule type" value="Genomic_DNA"/>
</dbReference>
<keyword evidence="2" id="KW-1185">Reference proteome</keyword>
<organism evidence="1 2">
    <name type="scientific">Photobacterium galatheae</name>
    <dbReference type="NCBI Taxonomy" id="1654360"/>
    <lineage>
        <taxon>Bacteria</taxon>
        <taxon>Pseudomonadati</taxon>
        <taxon>Pseudomonadota</taxon>
        <taxon>Gammaproteobacteria</taxon>
        <taxon>Vibrionales</taxon>
        <taxon>Vibrionaceae</taxon>
        <taxon>Photobacterium</taxon>
    </lineage>
</organism>
<name>A0A066RVI5_9GAMM</name>
<comment type="caution">
    <text evidence="1">The sequence shown here is derived from an EMBL/GenBank/DDBJ whole genome shotgun (WGS) entry which is preliminary data.</text>
</comment>
<evidence type="ECO:0000313" key="2">
    <source>
        <dbReference type="Proteomes" id="UP000027192"/>
    </source>
</evidence>
<reference evidence="1 2" key="1">
    <citation type="submission" date="2014-04" db="EMBL/GenBank/DDBJ databases">
        <title>Draft genome sequence of Photobacterium halotolerans S2753: a solonamide, ngercheumicin and holomycin producer.</title>
        <authorList>
            <person name="Machado H.R."/>
            <person name="Gram L."/>
        </authorList>
    </citation>
    <scope>NUCLEOTIDE SEQUENCE [LARGE SCALE GENOMIC DNA]</scope>
    <source>
        <strain evidence="1 2">S2753</strain>
    </source>
</reference>
<protein>
    <submittedName>
        <fullName evidence="1">Uncharacterized protein</fullName>
    </submittedName>
</protein>